<comment type="caution">
    <text evidence="9">The sequence shown here is derived from an EMBL/GenBank/DDBJ whole genome shotgun (WGS) entry which is preliminary data.</text>
</comment>
<gene>
    <name evidence="9" type="ORF">ENQ77_09430</name>
</gene>
<dbReference type="PIRSF" id="PIRSF006066">
    <property type="entry name" value="HI0050"/>
    <property type="match status" value="1"/>
</dbReference>
<keyword evidence="3" id="KW-0997">Cell inner membrane</keyword>
<reference evidence="9" key="1">
    <citation type="journal article" date="2020" name="mSystems">
        <title>Genome- and Community-Level Interaction Insights into Carbon Utilization and Element Cycling Functions of Hydrothermarchaeota in Hydrothermal Sediment.</title>
        <authorList>
            <person name="Zhou Z."/>
            <person name="Liu Y."/>
            <person name="Xu W."/>
            <person name="Pan J."/>
            <person name="Luo Z.H."/>
            <person name="Li M."/>
        </authorList>
    </citation>
    <scope>NUCLEOTIDE SEQUENCE [LARGE SCALE GENOMIC DNA]</scope>
    <source>
        <strain evidence="9">SpSt-34</strain>
    </source>
</reference>
<dbReference type="EMBL" id="DSOL01000267">
    <property type="protein sequence ID" value="HEN28844.1"/>
    <property type="molecule type" value="Genomic_DNA"/>
</dbReference>
<organism evidence="9">
    <name type="scientific">candidate division WOR-3 bacterium</name>
    <dbReference type="NCBI Taxonomy" id="2052148"/>
    <lineage>
        <taxon>Bacteria</taxon>
        <taxon>Bacteria division WOR-3</taxon>
    </lineage>
</organism>
<evidence type="ECO:0000256" key="3">
    <source>
        <dbReference type="ARBA" id="ARBA00022519"/>
    </source>
</evidence>
<evidence type="ECO:0000313" key="9">
    <source>
        <dbReference type="EMBL" id="HEN28844.1"/>
    </source>
</evidence>
<feature type="transmembrane region" description="Helical" evidence="7">
    <location>
        <begin position="146"/>
        <end position="170"/>
    </location>
</feature>
<keyword evidence="4 7" id="KW-0812">Transmembrane</keyword>
<evidence type="ECO:0000259" key="8">
    <source>
        <dbReference type="Pfam" id="PF06808"/>
    </source>
</evidence>
<feature type="transmembrane region" description="Helical" evidence="7">
    <location>
        <begin position="281"/>
        <end position="303"/>
    </location>
</feature>
<feature type="transmembrane region" description="Helical" evidence="7">
    <location>
        <begin position="323"/>
        <end position="352"/>
    </location>
</feature>
<feature type="transmembrane region" description="Helical" evidence="7">
    <location>
        <begin position="364"/>
        <end position="384"/>
    </location>
</feature>
<comment type="subcellular location">
    <subcellularLocation>
        <location evidence="1">Cell inner membrane</location>
        <topology evidence="1">Multi-pass membrane protein</topology>
    </subcellularLocation>
</comment>
<name>A0A7C2K4L7_UNCW3</name>
<feature type="domain" description="TRAP C4-dicarboxylate transport system permease DctM subunit" evidence="8">
    <location>
        <begin position="11"/>
        <end position="428"/>
    </location>
</feature>
<feature type="transmembrane region" description="Helical" evidence="7">
    <location>
        <begin position="176"/>
        <end position="197"/>
    </location>
</feature>
<evidence type="ECO:0000256" key="2">
    <source>
        <dbReference type="ARBA" id="ARBA00022475"/>
    </source>
</evidence>
<keyword evidence="6 7" id="KW-0472">Membrane</keyword>
<dbReference type="InterPro" id="IPR004681">
    <property type="entry name" value="TRAP_DctM"/>
</dbReference>
<feature type="transmembrane region" description="Helical" evidence="7">
    <location>
        <begin position="6"/>
        <end position="39"/>
    </location>
</feature>
<feature type="transmembrane region" description="Helical" evidence="7">
    <location>
        <begin position="223"/>
        <end position="245"/>
    </location>
</feature>
<evidence type="ECO:0000256" key="1">
    <source>
        <dbReference type="ARBA" id="ARBA00004429"/>
    </source>
</evidence>
<keyword evidence="2" id="KW-1003">Cell membrane</keyword>
<sequence>MDWPLALLVMFGLLVIFMFTGMPVAFAFMATCTIGALLFWEGLNGLEQLAISFYSAVTNFSLLPIPMFILMGNIIFEAGIGNLIVNAFNKVFGKLPGRLSLLAIGTGTLLGAMIGISGASIAILGKSLLPEMMKRGYKKPLTLGPIVATGTLAIMIPPSTLAVVLGAVGNIPLGKFLIAIIVPGLILAVMFGGYILLRCKLDPSLAPSYEVEQLSIIQKIKIIVLYVLPTGIIIFGAIGVIFLGIATPSEAAALGALACYIVAALYKRLSWEVIVKSAVSTLHITVMVFIIIVGAISFSRLLASSGAIRGLLDLSLSLNVSPLVIVILSQIAVMIMGCFMDVGSIVMIVGPVLVPMMKSLGFDVVWYGTILLLNIQLGLITPPFGLDVYTLKALAPPDITTEDVFKSSMPFFFIGVGVMALILLFPEIATWLPSFMKQ</sequence>
<accession>A0A7C2K4L7</accession>
<evidence type="ECO:0000256" key="6">
    <source>
        <dbReference type="ARBA" id="ARBA00023136"/>
    </source>
</evidence>
<feature type="transmembrane region" description="Helical" evidence="7">
    <location>
        <begin position="411"/>
        <end position="432"/>
    </location>
</feature>
<protein>
    <submittedName>
        <fullName evidence="9">TRAP transporter large permease subunit</fullName>
    </submittedName>
</protein>
<evidence type="ECO:0000256" key="4">
    <source>
        <dbReference type="ARBA" id="ARBA00022692"/>
    </source>
</evidence>
<evidence type="ECO:0000256" key="5">
    <source>
        <dbReference type="ARBA" id="ARBA00022989"/>
    </source>
</evidence>
<proteinExistence type="predicted"/>
<dbReference type="Pfam" id="PF06808">
    <property type="entry name" value="DctM"/>
    <property type="match status" value="1"/>
</dbReference>
<dbReference type="GO" id="GO:0022857">
    <property type="term" value="F:transmembrane transporter activity"/>
    <property type="evidence" value="ECO:0007669"/>
    <property type="project" value="TreeGrafter"/>
</dbReference>
<dbReference type="InterPro" id="IPR010656">
    <property type="entry name" value="DctM"/>
</dbReference>
<feature type="transmembrane region" description="Helical" evidence="7">
    <location>
        <begin position="99"/>
        <end position="125"/>
    </location>
</feature>
<feature type="transmembrane region" description="Helical" evidence="7">
    <location>
        <begin position="251"/>
        <end position="269"/>
    </location>
</feature>
<dbReference type="PANTHER" id="PTHR33362:SF5">
    <property type="entry name" value="C4-DICARBOXYLATE TRAP TRANSPORTER LARGE PERMEASE PROTEIN DCTM"/>
    <property type="match status" value="1"/>
</dbReference>
<keyword evidence="5 7" id="KW-1133">Transmembrane helix</keyword>
<dbReference type="AlphaFoldDB" id="A0A7C2K4L7"/>
<evidence type="ECO:0000256" key="7">
    <source>
        <dbReference type="SAM" id="Phobius"/>
    </source>
</evidence>
<feature type="transmembrane region" description="Helical" evidence="7">
    <location>
        <begin position="51"/>
        <end position="76"/>
    </location>
</feature>
<dbReference type="GO" id="GO:0005886">
    <property type="term" value="C:plasma membrane"/>
    <property type="evidence" value="ECO:0007669"/>
    <property type="project" value="UniProtKB-SubCell"/>
</dbReference>
<dbReference type="PANTHER" id="PTHR33362">
    <property type="entry name" value="SIALIC ACID TRAP TRANSPORTER PERMEASE PROTEIN SIAT-RELATED"/>
    <property type="match status" value="1"/>
</dbReference>